<protein>
    <submittedName>
        <fullName evidence="1">16S rRNA (Adenine(1518)-N(6)/adenine(1519)-N(6))-dimethyltransferase</fullName>
    </submittedName>
</protein>
<keyword evidence="2" id="KW-1185">Reference proteome</keyword>
<gene>
    <name evidence="1" type="ORF">CS063_08800</name>
</gene>
<dbReference type="EMBL" id="PEDL01000007">
    <property type="protein sequence ID" value="PHV70852.1"/>
    <property type="molecule type" value="Genomic_DNA"/>
</dbReference>
<evidence type="ECO:0000313" key="2">
    <source>
        <dbReference type="Proteomes" id="UP000224460"/>
    </source>
</evidence>
<evidence type="ECO:0000313" key="1">
    <source>
        <dbReference type="EMBL" id="PHV70852.1"/>
    </source>
</evidence>
<reference evidence="1" key="1">
    <citation type="submission" date="2017-10" db="EMBL/GenBank/DDBJ databases">
        <title>Genome sequence of cellulolytic Lachnospiraceae bacterium XHS1971 isolated from hotspring sediment.</title>
        <authorList>
            <person name="Vasudevan G."/>
            <person name="Joshi A.J."/>
            <person name="Hivarkar S."/>
            <person name="Lanjekar V.B."/>
            <person name="Dhakephalkar P.K."/>
            <person name="Dagar S."/>
        </authorList>
    </citation>
    <scope>NUCLEOTIDE SEQUENCE</scope>
    <source>
        <strain evidence="1">XHS1971</strain>
    </source>
</reference>
<comment type="caution">
    <text evidence="1">The sequence shown here is derived from an EMBL/GenBank/DDBJ whole genome shotgun (WGS) entry which is preliminary data.</text>
</comment>
<dbReference type="Proteomes" id="UP000224460">
    <property type="component" value="Unassembled WGS sequence"/>
</dbReference>
<name>A0AC61DDX8_9FIRM</name>
<organism evidence="1 2">
    <name type="scientific">Sporanaerobium hydrogeniformans</name>
    <dbReference type="NCBI Taxonomy" id="3072179"/>
    <lineage>
        <taxon>Bacteria</taxon>
        <taxon>Bacillati</taxon>
        <taxon>Bacillota</taxon>
        <taxon>Clostridia</taxon>
        <taxon>Lachnospirales</taxon>
        <taxon>Lachnospiraceae</taxon>
        <taxon>Sporanaerobium</taxon>
    </lineage>
</organism>
<proteinExistence type="predicted"/>
<accession>A0AC61DDX8</accession>
<sequence>MQKIATPEGTKAILNKYAFIFQKKFGQNFLIDPHVLDKIIKSSDITKKDCVLEIGPGIGSVTQALIENAGKVISVEIDKQLIPILEEQFGKEENFKLIHNDILKVDLMELIKKESPDRPIKVVANLPYYITTPIIMALLENELPIESITVMVQKEVADRLASPPGSKQYGAITVSVNYFAKPYLVANVPRNCFMPRPNVDSAVLKLTLNKEPVVEVNNKEQMFRIIKSSFLQRRKTLLNTLGANAELGLSKEVLKELLDRSEIGATTRGETLSLQDFARLSNFIDENRK</sequence>